<evidence type="ECO:0000313" key="1">
    <source>
        <dbReference type="EMBL" id="KAH7905056.1"/>
    </source>
</evidence>
<accession>A0ACB7ZVU6</accession>
<dbReference type="EMBL" id="MU268284">
    <property type="protein sequence ID" value="KAH7905056.1"/>
    <property type="molecule type" value="Genomic_DNA"/>
</dbReference>
<reference evidence="1" key="1">
    <citation type="journal article" date="2021" name="New Phytol.">
        <title>Evolutionary innovations through gain and loss of genes in the ectomycorrhizal Boletales.</title>
        <authorList>
            <person name="Wu G."/>
            <person name="Miyauchi S."/>
            <person name="Morin E."/>
            <person name="Kuo A."/>
            <person name="Drula E."/>
            <person name="Varga T."/>
            <person name="Kohler A."/>
            <person name="Feng B."/>
            <person name="Cao Y."/>
            <person name="Lipzen A."/>
            <person name="Daum C."/>
            <person name="Hundley H."/>
            <person name="Pangilinan J."/>
            <person name="Johnson J."/>
            <person name="Barry K."/>
            <person name="LaButti K."/>
            <person name="Ng V."/>
            <person name="Ahrendt S."/>
            <person name="Min B."/>
            <person name="Choi I.G."/>
            <person name="Park H."/>
            <person name="Plett J.M."/>
            <person name="Magnuson J."/>
            <person name="Spatafora J.W."/>
            <person name="Nagy L.G."/>
            <person name="Henrissat B."/>
            <person name="Grigoriev I.V."/>
            <person name="Yang Z.L."/>
            <person name="Xu J."/>
            <person name="Martin F.M."/>
        </authorList>
    </citation>
    <scope>NUCLEOTIDE SEQUENCE</scope>
    <source>
        <strain evidence="1">ATCC 28755</strain>
    </source>
</reference>
<gene>
    <name evidence="1" type="ORF">BJ138DRAFT_1118826</name>
</gene>
<proteinExistence type="predicted"/>
<sequence length="585" mass="64910">MDSDTASILEMPSGIANNAVGYPAASRMNIISIPSANLDAESVGVRSDQSAFLLHSAVNTDDLVLNYMHDNANEPHIANFNSAAELSAFCHDFGRMGASPSPSPNLSPNPSPSPSPDPSPSPSPSVSSVQLPASAFSLLPATSATPQNSGFLRNPVSWSVESFRAPEGVPTIVEPQAKRKRVKRKVSTGFVEKRKADLPTSDEKESRRLRHSQRLLYRGLASGIKLIGDGLGNGLHPTTTGWEGSRLGSNQQMKHHIASGEVWNSLARFRRVPYSGEAVFVFDEKQRLLILRLSQTKWHSEIANDLLLGIQQLVQDSVNNNQNQLHFQDQIRGEHFPCLLGHFRQSMKLPQMVPWHKKNLAKAQAFIESSAQRRLTGFVNQALQLYCPGCYERFSKCVQYHEIQPKPEARVTALFGVFFNLCINVPFPNGLPRVHLFPHTDRKNIAGGYCALYVYTGNEPFRHKEKGWLVIWEAGLILEVPEGVLLFYPSALFYHFNVDIHDIVSVTRDGSKPDISKRNSYPLNNDGAKGRASIVWFNEASMLQTSETGYSTLIEARRARKSTTTDFEVDSSKCFTVPVPSNLLF</sequence>
<keyword evidence="2" id="KW-1185">Reference proteome</keyword>
<protein>
    <submittedName>
        <fullName evidence="1">Uncharacterized protein</fullName>
    </submittedName>
</protein>
<dbReference type="Proteomes" id="UP000790377">
    <property type="component" value="Unassembled WGS sequence"/>
</dbReference>
<name>A0ACB7ZVU6_9AGAM</name>
<evidence type="ECO:0000313" key="2">
    <source>
        <dbReference type="Proteomes" id="UP000790377"/>
    </source>
</evidence>
<organism evidence="1 2">
    <name type="scientific">Hygrophoropsis aurantiaca</name>
    <dbReference type="NCBI Taxonomy" id="72124"/>
    <lineage>
        <taxon>Eukaryota</taxon>
        <taxon>Fungi</taxon>
        <taxon>Dikarya</taxon>
        <taxon>Basidiomycota</taxon>
        <taxon>Agaricomycotina</taxon>
        <taxon>Agaricomycetes</taxon>
        <taxon>Agaricomycetidae</taxon>
        <taxon>Boletales</taxon>
        <taxon>Coniophorineae</taxon>
        <taxon>Hygrophoropsidaceae</taxon>
        <taxon>Hygrophoropsis</taxon>
    </lineage>
</organism>
<comment type="caution">
    <text evidence="1">The sequence shown here is derived from an EMBL/GenBank/DDBJ whole genome shotgun (WGS) entry which is preliminary data.</text>
</comment>